<comment type="caution">
    <text evidence="1">The sequence shown here is derived from an EMBL/GenBank/DDBJ whole genome shotgun (WGS) entry which is preliminary data.</text>
</comment>
<name>A0A5J4R5G1_9ZZZZ</name>
<protein>
    <submittedName>
        <fullName evidence="1">Uncharacterized protein</fullName>
    </submittedName>
</protein>
<accession>A0A5J4R5G1</accession>
<reference evidence="1" key="1">
    <citation type="submission" date="2019-03" db="EMBL/GenBank/DDBJ databases">
        <title>Single cell metagenomics reveals metabolic interactions within the superorganism composed of flagellate Streblomastix strix and complex community of Bacteroidetes bacteria on its surface.</title>
        <authorList>
            <person name="Treitli S.C."/>
            <person name="Kolisko M."/>
            <person name="Husnik F."/>
            <person name="Keeling P."/>
            <person name="Hampl V."/>
        </authorList>
    </citation>
    <scope>NUCLEOTIDE SEQUENCE</scope>
    <source>
        <strain evidence="1">STM</strain>
    </source>
</reference>
<evidence type="ECO:0000313" key="1">
    <source>
        <dbReference type="EMBL" id="KAA6329407.1"/>
    </source>
</evidence>
<gene>
    <name evidence="1" type="ORF">EZS27_021790</name>
</gene>
<organism evidence="1">
    <name type="scientific">termite gut metagenome</name>
    <dbReference type="NCBI Taxonomy" id="433724"/>
    <lineage>
        <taxon>unclassified sequences</taxon>
        <taxon>metagenomes</taxon>
        <taxon>organismal metagenomes</taxon>
    </lineage>
</organism>
<sequence>MKILVQNYDITSGKQGILEDSPCNFKIEVKAFKGDTDDDLWEQSKQKAYFKCKKSKFIEVGVLLR</sequence>
<dbReference type="EMBL" id="SNRY01001653">
    <property type="protein sequence ID" value="KAA6329407.1"/>
    <property type="molecule type" value="Genomic_DNA"/>
</dbReference>
<proteinExistence type="predicted"/>
<dbReference type="AlphaFoldDB" id="A0A5J4R5G1"/>